<dbReference type="Proteomes" id="UP000644610">
    <property type="component" value="Unassembled WGS sequence"/>
</dbReference>
<evidence type="ECO:0000313" key="7">
    <source>
        <dbReference type="EMBL" id="GII49960.1"/>
    </source>
</evidence>
<dbReference type="AlphaFoldDB" id="A0A8J3USJ6"/>
<gene>
    <name evidence="7" type="ORF">Psi02_63840</name>
</gene>
<dbReference type="InterPro" id="IPR011010">
    <property type="entry name" value="DNA_brk_join_enz"/>
</dbReference>
<keyword evidence="2 4" id="KW-0238">DNA-binding</keyword>
<keyword evidence="3" id="KW-0233">DNA recombination</keyword>
<evidence type="ECO:0000256" key="1">
    <source>
        <dbReference type="ARBA" id="ARBA00022908"/>
    </source>
</evidence>
<dbReference type="PANTHER" id="PTHR30349:SF91">
    <property type="entry name" value="INTA PROTEIN"/>
    <property type="match status" value="1"/>
</dbReference>
<name>A0A8J3USJ6_9ACTN</name>
<dbReference type="PROSITE" id="PS51898">
    <property type="entry name" value="TYR_RECOMBINASE"/>
    <property type="match status" value="1"/>
</dbReference>
<dbReference type="SUPFAM" id="SSF56349">
    <property type="entry name" value="DNA breaking-rejoining enzymes"/>
    <property type="match status" value="1"/>
</dbReference>
<organism evidence="7 8">
    <name type="scientific">Planotetraspora silvatica</name>
    <dbReference type="NCBI Taxonomy" id="234614"/>
    <lineage>
        <taxon>Bacteria</taxon>
        <taxon>Bacillati</taxon>
        <taxon>Actinomycetota</taxon>
        <taxon>Actinomycetes</taxon>
        <taxon>Streptosporangiales</taxon>
        <taxon>Streptosporangiaceae</taxon>
        <taxon>Planotetraspora</taxon>
    </lineage>
</organism>
<evidence type="ECO:0000256" key="3">
    <source>
        <dbReference type="ARBA" id="ARBA00023172"/>
    </source>
</evidence>
<feature type="domain" description="Core-binding (CB)" evidence="6">
    <location>
        <begin position="65"/>
        <end position="175"/>
    </location>
</feature>
<dbReference type="Pfam" id="PF14659">
    <property type="entry name" value="Phage_int_SAM_3"/>
    <property type="match status" value="1"/>
</dbReference>
<evidence type="ECO:0000259" key="5">
    <source>
        <dbReference type="PROSITE" id="PS51898"/>
    </source>
</evidence>
<evidence type="ECO:0000259" key="6">
    <source>
        <dbReference type="PROSITE" id="PS51900"/>
    </source>
</evidence>
<sequence>MGKRANGEGSVFPYKDGWAGYVWVTTPEGKKTRKWAYGKSREETHEKWLKLHELAGKGPVATKYPTLGDFLGRWLREVIKPNREPTTYAGYEALVRLYMIPGLGKKRLDKLTVRDVQNWINTLPELCTCCDQKKDLKRSDGKRCCSEGKCCQTFPSRGTIASIRRVLRSALGHAIREELISKNVIALTTLPNASKNGKKRKHDTWSVEEARRFLEHLRAVEEPLYAAFVLTLVLGLRRGEVLGLTWEFVDLDDRELWIFRQLTRVHGQLLHRDTTKTEDSAASLPLPGLCVTALRHRLRIQMNARDAAGDRWKDSDLVFTTKYGTPVEPRNFNRSFDMHCRKAGVPRIRVHDTRHTCASILAALDVHPRVAMRILRHSQISVTMDVYTQVPTPETRKALDRLNESLGDERAQGRSGTQRP</sequence>
<dbReference type="Gene3D" id="1.10.443.10">
    <property type="entry name" value="Intergrase catalytic core"/>
    <property type="match status" value="1"/>
</dbReference>
<dbReference type="RefSeq" id="WP_203979474.1">
    <property type="nucleotide sequence ID" value="NZ_BAAAKY010000004.1"/>
</dbReference>
<dbReference type="InterPro" id="IPR010998">
    <property type="entry name" value="Integrase_recombinase_N"/>
</dbReference>
<dbReference type="InterPro" id="IPR013762">
    <property type="entry name" value="Integrase-like_cat_sf"/>
</dbReference>
<dbReference type="GO" id="GO:0015074">
    <property type="term" value="P:DNA integration"/>
    <property type="evidence" value="ECO:0007669"/>
    <property type="project" value="UniProtKB-KW"/>
</dbReference>
<dbReference type="GO" id="GO:0003677">
    <property type="term" value="F:DNA binding"/>
    <property type="evidence" value="ECO:0007669"/>
    <property type="project" value="UniProtKB-UniRule"/>
</dbReference>
<dbReference type="InterPro" id="IPR044068">
    <property type="entry name" value="CB"/>
</dbReference>
<evidence type="ECO:0000256" key="2">
    <source>
        <dbReference type="ARBA" id="ARBA00023125"/>
    </source>
</evidence>
<proteinExistence type="predicted"/>
<dbReference type="Gene3D" id="1.10.150.130">
    <property type="match status" value="1"/>
</dbReference>
<dbReference type="InterPro" id="IPR050090">
    <property type="entry name" value="Tyrosine_recombinase_XerCD"/>
</dbReference>
<dbReference type="CDD" id="cd01189">
    <property type="entry name" value="INT_ICEBs1_C_like"/>
    <property type="match status" value="1"/>
</dbReference>
<feature type="domain" description="Tyr recombinase" evidence="5">
    <location>
        <begin position="200"/>
        <end position="400"/>
    </location>
</feature>
<evidence type="ECO:0000313" key="8">
    <source>
        <dbReference type="Proteomes" id="UP000644610"/>
    </source>
</evidence>
<dbReference type="EMBL" id="BOOQ01000047">
    <property type="protein sequence ID" value="GII49960.1"/>
    <property type="molecule type" value="Genomic_DNA"/>
</dbReference>
<keyword evidence="8" id="KW-1185">Reference proteome</keyword>
<dbReference type="InterPro" id="IPR002104">
    <property type="entry name" value="Integrase_catalytic"/>
</dbReference>
<dbReference type="PANTHER" id="PTHR30349">
    <property type="entry name" value="PHAGE INTEGRASE-RELATED"/>
    <property type="match status" value="1"/>
</dbReference>
<comment type="caution">
    <text evidence="7">The sequence shown here is derived from an EMBL/GenBank/DDBJ whole genome shotgun (WGS) entry which is preliminary data.</text>
</comment>
<dbReference type="PROSITE" id="PS51900">
    <property type="entry name" value="CB"/>
    <property type="match status" value="1"/>
</dbReference>
<dbReference type="GO" id="GO:0006310">
    <property type="term" value="P:DNA recombination"/>
    <property type="evidence" value="ECO:0007669"/>
    <property type="project" value="UniProtKB-KW"/>
</dbReference>
<keyword evidence="1" id="KW-0229">DNA integration</keyword>
<reference evidence="7" key="1">
    <citation type="submission" date="2021-01" db="EMBL/GenBank/DDBJ databases">
        <title>Whole genome shotgun sequence of Planotetraspora silvatica NBRC 100141.</title>
        <authorList>
            <person name="Komaki H."/>
            <person name="Tamura T."/>
        </authorList>
    </citation>
    <scope>NUCLEOTIDE SEQUENCE</scope>
    <source>
        <strain evidence="7">NBRC 100141</strain>
    </source>
</reference>
<accession>A0A8J3USJ6</accession>
<protein>
    <submittedName>
        <fullName evidence="7">Site-specific integrase</fullName>
    </submittedName>
</protein>
<dbReference type="InterPro" id="IPR004107">
    <property type="entry name" value="Integrase_SAM-like_N"/>
</dbReference>
<dbReference type="Pfam" id="PF00589">
    <property type="entry name" value="Phage_integrase"/>
    <property type="match status" value="1"/>
</dbReference>
<evidence type="ECO:0000256" key="4">
    <source>
        <dbReference type="PROSITE-ProRule" id="PRU01248"/>
    </source>
</evidence>